<keyword evidence="2" id="KW-0472">Membrane</keyword>
<feature type="transmembrane region" description="Helical" evidence="2">
    <location>
        <begin position="83"/>
        <end position="104"/>
    </location>
</feature>
<sequence>MSNLERAANMSCKDGGHEHTETGQEIQQSMVDTVVSSKATKVPKELQFVSTYSFHPSTIAWCKEQTGERGVHIHMEPNDTLCFVGSVFVTVCVGAVEIFGTILLGGMDGRLRVDSYNGETASLHTLHALVYSDVILCECGEGWGDVRTSSLERLQRLATSPTLPYLGALADFETDDGANSTTNAKRLRKDTSFWMYSAAVHTNVQQLGVSIDDLYKYDHQSTMSGASKTFQIDVGFLSEGDGGSTADSVADIDTGGTELQPPYKYPGTFDRRTRRQQVLNYLQST</sequence>
<reference evidence="3" key="1">
    <citation type="journal article" date="2016" name="Gigascience">
        <title>De novo construction of an expanded transcriptome assembly for the western tarnished plant bug, Lygus hesperus.</title>
        <authorList>
            <person name="Tassone E.E."/>
            <person name="Geib S.M."/>
            <person name="Hall B."/>
            <person name="Fabrick J.A."/>
            <person name="Brent C.S."/>
            <person name="Hull J.J."/>
        </authorList>
    </citation>
    <scope>NUCLEOTIDE SEQUENCE</scope>
</reference>
<gene>
    <name evidence="3" type="ORF">g.10597</name>
</gene>
<keyword evidence="2" id="KW-1133">Transmembrane helix</keyword>
<dbReference type="AlphaFoldDB" id="A0A146MEJ3"/>
<accession>A0A146MEJ3</accession>
<evidence type="ECO:0000313" key="3">
    <source>
        <dbReference type="EMBL" id="JAQ18154.1"/>
    </source>
</evidence>
<name>A0A146MEJ3_LYGHE</name>
<evidence type="ECO:0000256" key="2">
    <source>
        <dbReference type="SAM" id="Phobius"/>
    </source>
</evidence>
<keyword evidence="2" id="KW-0812">Transmembrane</keyword>
<proteinExistence type="predicted"/>
<protein>
    <submittedName>
        <fullName evidence="3">Uncharacterized protein</fullName>
    </submittedName>
</protein>
<feature type="region of interest" description="Disordered" evidence="1">
    <location>
        <begin position="1"/>
        <end position="22"/>
    </location>
</feature>
<dbReference type="EMBL" id="GDHC01000475">
    <property type="protein sequence ID" value="JAQ18154.1"/>
    <property type="molecule type" value="Transcribed_RNA"/>
</dbReference>
<organism evidence="3">
    <name type="scientific">Lygus hesperus</name>
    <name type="common">Western plant bug</name>
    <dbReference type="NCBI Taxonomy" id="30085"/>
    <lineage>
        <taxon>Eukaryota</taxon>
        <taxon>Metazoa</taxon>
        <taxon>Ecdysozoa</taxon>
        <taxon>Arthropoda</taxon>
        <taxon>Hexapoda</taxon>
        <taxon>Insecta</taxon>
        <taxon>Pterygota</taxon>
        <taxon>Neoptera</taxon>
        <taxon>Paraneoptera</taxon>
        <taxon>Hemiptera</taxon>
        <taxon>Heteroptera</taxon>
        <taxon>Panheteroptera</taxon>
        <taxon>Cimicomorpha</taxon>
        <taxon>Miridae</taxon>
        <taxon>Mirini</taxon>
        <taxon>Lygus</taxon>
    </lineage>
</organism>
<evidence type="ECO:0000256" key="1">
    <source>
        <dbReference type="SAM" id="MobiDB-lite"/>
    </source>
</evidence>